<evidence type="ECO:0000313" key="1">
    <source>
        <dbReference type="EMBL" id="KAF8415370.1"/>
    </source>
</evidence>
<name>A0AAD4G504_BOLED</name>
<dbReference type="Proteomes" id="UP001194468">
    <property type="component" value="Unassembled WGS sequence"/>
</dbReference>
<comment type="caution">
    <text evidence="1">The sequence shown here is derived from an EMBL/GenBank/DDBJ whole genome shotgun (WGS) entry which is preliminary data.</text>
</comment>
<dbReference type="AlphaFoldDB" id="A0AAD4G504"/>
<sequence>MDPSLYWMEKVDWTASASEILSEETLEESGQSTDSSYWRLGITVWSAGASEILSEEALGESGQSIDNF</sequence>
<organism evidence="1 2">
    <name type="scientific">Boletus edulis BED1</name>
    <dbReference type="NCBI Taxonomy" id="1328754"/>
    <lineage>
        <taxon>Eukaryota</taxon>
        <taxon>Fungi</taxon>
        <taxon>Dikarya</taxon>
        <taxon>Basidiomycota</taxon>
        <taxon>Agaricomycotina</taxon>
        <taxon>Agaricomycetes</taxon>
        <taxon>Agaricomycetidae</taxon>
        <taxon>Boletales</taxon>
        <taxon>Boletineae</taxon>
        <taxon>Boletaceae</taxon>
        <taxon>Boletoideae</taxon>
        <taxon>Boletus</taxon>
    </lineage>
</organism>
<accession>A0AAD4G504</accession>
<evidence type="ECO:0000313" key="2">
    <source>
        <dbReference type="Proteomes" id="UP001194468"/>
    </source>
</evidence>
<gene>
    <name evidence="1" type="ORF">L210DRAFT_942426</name>
</gene>
<protein>
    <submittedName>
        <fullName evidence="1">Uncharacterized protein</fullName>
    </submittedName>
</protein>
<reference evidence="1" key="2">
    <citation type="journal article" date="2020" name="Nat. Commun.">
        <title>Large-scale genome sequencing of mycorrhizal fungi provides insights into the early evolution of symbiotic traits.</title>
        <authorList>
            <person name="Miyauchi S."/>
            <person name="Kiss E."/>
            <person name="Kuo A."/>
            <person name="Drula E."/>
            <person name="Kohler A."/>
            <person name="Sanchez-Garcia M."/>
            <person name="Morin E."/>
            <person name="Andreopoulos B."/>
            <person name="Barry K.W."/>
            <person name="Bonito G."/>
            <person name="Buee M."/>
            <person name="Carver A."/>
            <person name="Chen C."/>
            <person name="Cichocki N."/>
            <person name="Clum A."/>
            <person name="Culley D."/>
            <person name="Crous P.W."/>
            <person name="Fauchery L."/>
            <person name="Girlanda M."/>
            <person name="Hayes R.D."/>
            <person name="Keri Z."/>
            <person name="LaButti K."/>
            <person name="Lipzen A."/>
            <person name="Lombard V."/>
            <person name="Magnuson J."/>
            <person name="Maillard F."/>
            <person name="Murat C."/>
            <person name="Nolan M."/>
            <person name="Ohm R.A."/>
            <person name="Pangilinan J."/>
            <person name="Pereira M.F."/>
            <person name="Perotto S."/>
            <person name="Peter M."/>
            <person name="Pfister S."/>
            <person name="Riley R."/>
            <person name="Sitrit Y."/>
            <person name="Stielow J.B."/>
            <person name="Szollosi G."/>
            <person name="Zifcakova L."/>
            <person name="Stursova M."/>
            <person name="Spatafora J.W."/>
            <person name="Tedersoo L."/>
            <person name="Vaario L.M."/>
            <person name="Yamada A."/>
            <person name="Yan M."/>
            <person name="Wang P."/>
            <person name="Xu J."/>
            <person name="Bruns T."/>
            <person name="Baldrian P."/>
            <person name="Vilgalys R."/>
            <person name="Dunand C."/>
            <person name="Henrissat B."/>
            <person name="Grigoriev I.V."/>
            <person name="Hibbett D."/>
            <person name="Nagy L.G."/>
            <person name="Martin F.M."/>
        </authorList>
    </citation>
    <scope>NUCLEOTIDE SEQUENCE</scope>
    <source>
        <strain evidence="1">BED1</strain>
    </source>
</reference>
<reference evidence="1" key="1">
    <citation type="submission" date="2019-10" db="EMBL/GenBank/DDBJ databases">
        <authorList>
            <consortium name="DOE Joint Genome Institute"/>
            <person name="Kuo A."/>
            <person name="Miyauchi S."/>
            <person name="Kiss E."/>
            <person name="Drula E."/>
            <person name="Kohler A."/>
            <person name="Sanchez-Garcia M."/>
            <person name="Andreopoulos B."/>
            <person name="Barry K.W."/>
            <person name="Bonito G."/>
            <person name="Buee M."/>
            <person name="Carver A."/>
            <person name="Chen C."/>
            <person name="Cichocki N."/>
            <person name="Clum A."/>
            <person name="Culley D."/>
            <person name="Crous P.W."/>
            <person name="Fauchery L."/>
            <person name="Girlanda M."/>
            <person name="Hayes R."/>
            <person name="Keri Z."/>
            <person name="LaButti K."/>
            <person name="Lipzen A."/>
            <person name="Lombard V."/>
            <person name="Magnuson J."/>
            <person name="Maillard F."/>
            <person name="Morin E."/>
            <person name="Murat C."/>
            <person name="Nolan M."/>
            <person name="Ohm R."/>
            <person name="Pangilinan J."/>
            <person name="Pereira M."/>
            <person name="Perotto S."/>
            <person name="Peter M."/>
            <person name="Riley R."/>
            <person name="Sitrit Y."/>
            <person name="Stielow B."/>
            <person name="Szollosi G."/>
            <person name="Zifcakova L."/>
            <person name="Stursova M."/>
            <person name="Spatafora J.W."/>
            <person name="Tedersoo L."/>
            <person name="Vaario L.-M."/>
            <person name="Yamada A."/>
            <person name="Yan M."/>
            <person name="Wang P."/>
            <person name="Xu J."/>
            <person name="Bruns T."/>
            <person name="Baldrian P."/>
            <person name="Vilgalys R."/>
            <person name="Henrissat B."/>
            <person name="Grigoriev I.V."/>
            <person name="Hibbett D."/>
            <person name="Nagy L.G."/>
            <person name="Martin F.M."/>
        </authorList>
    </citation>
    <scope>NUCLEOTIDE SEQUENCE</scope>
    <source>
        <strain evidence="1">BED1</strain>
    </source>
</reference>
<dbReference type="EMBL" id="WHUW01000337">
    <property type="protein sequence ID" value="KAF8415370.1"/>
    <property type="molecule type" value="Genomic_DNA"/>
</dbReference>
<proteinExistence type="predicted"/>
<keyword evidence="2" id="KW-1185">Reference proteome</keyword>